<accession>A0ABN2VB02</accession>
<evidence type="ECO:0000313" key="2">
    <source>
        <dbReference type="Proteomes" id="UP001500751"/>
    </source>
</evidence>
<reference evidence="1 2" key="1">
    <citation type="journal article" date="2019" name="Int. J. Syst. Evol. Microbiol.">
        <title>The Global Catalogue of Microorganisms (GCM) 10K type strain sequencing project: providing services to taxonomists for standard genome sequencing and annotation.</title>
        <authorList>
            <consortium name="The Broad Institute Genomics Platform"/>
            <consortium name="The Broad Institute Genome Sequencing Center for Infectious Disease"/>
            <person name="Wu L."/>
            <person name="Ma J."/>
        </authorList>
    </citation>
    <scope>NUCLEOTIDE SEQUENCE [LARGE SCALE GENOMIC DNA]</scope>
    <source>
        <strain evidence="1 2">JCM 16014</strain>
    </source>
</reference>
<keyword evidence="2" id="KW-1185">Reference proteome</keyword>
<name>A0ABN2VB02_9ACTN</name>
<comment type="caution">
    <text evidence="1">The sequence shown here is derived from an EMBL/GenBank/DDBJ whole genome shotgun (WGS) entry which is preliminary data.</text>
</comment>
<dbReference type="Proteomes" id="UP001500751">
    <property type="component" value="Unassembled WGS sequence"/>
</dbReference>
<proteinExistence type="predicted"/>
<protein>
    <recommendedName>
        <fullName evidence="3">DUF4304 domain-containing protein</fullName>
    </recommendedName>
</protein>
<dbReference type="RefSeq" id="WP_344670863.1">
    <property type="nucleotide sequence ID" value="NZ_BAAAQN010000068.1"/>
</dbReference>
<dbReference type="Pfam" id="PF14137">
    <property type="entry name" value="DUF4304"/>
    <property type="match status" value="1"/>
</dbReference>
<evidence type="ECO:0008006" key="3">
    <source>
        <dbReference type="Google" id="ProtNLM"/>
    </source>
</evidence>
<organism evidence="1 2">
    <name type="scientific">Catenulispora yoronensis</name>
    <dbReference type="NCBI Taxonomy" id="450799"/>
    <lineage>
        <taxon>Bacteria</taxon>
        <taxon>Bacillati</taxon>
        <taxon>Actinomycetota</taxon>
        <taxon>Actinomycetes</taxon>
        <taxon>Catenulisporales</taxon>
        <taxon>Catenulisporaceae</taxon>
        <taxon>Catenulispora</taxon>
    </lineage>
</organism>
<gene>
    <name evidence="1" type="ORF">GCM10009839_79140</name>
</gene>
<dbReference type="InterPro" id="IPR025412">
    <property type="entry name" value="DUF4304"/>
</dbReference>
<evidence type="ECO:0000313" key="1">
    <source>
        <dbReference type="EMBL" id="GAA2057765.1"/>
    </source>
</evidence>
<dbReference type="EMBL" id="BAAAQN010000068">
    <property type="protein sequence ID" value="GAA2057765.1"/>
    <property type="molecule type" value="Genomic_DNA"/>
</dbReference>
<sequence length="168" mass="18423">MTTAQDLFRTLIHHNLAPRLRALGWQGSGQRYLLPDPRSWAQMGFQRSRSNTAASVRFTVNISVIGKAAWAEFRSEQPDMPLRPRPGAHYWPSSFHCKRIGDLMPADEDIWWELAAGHSTEDVSRVADGVYAAIAEYAMPAVQRMLAQAGVAVVTGPDAGPVTGPGQP</sequence>